<feature type="compositionally biased region" description="Polar residues" evidence="1">
    <location>
        <begin position="47"/>
        <end position="57"/>
    </location>
</feature>
<comment type="caution">
    <text evidence="2">The sequence shown here is derived from an EMBL/GenBank/DDBJ whole genome shotgun (WGS) entry which is preliminary data.</text>
</comment>
<name>A0A3N0XJ40_ANAGA</name>
<protein>
    <submittedName>
        <fullName evidence="2">Uncharacterized protein</fullName>
    </submittedName>
</protein>
<feature type="compositionally biased region" description="Basic and acidic residues" evidence="1">
    <location>
        <begin position="60"/>
        <end position="83"/>
    </location>
</feature>
<proteinExistence type="predicted"/>
<gene>
    <name evidence="2" type="ORF">DPX16_1686</name>
</gene>
<evidence type="ECO:0000313" key="2">
    <source>
        <dbReference type="EMBL" id="ROI38980.1"/>
    </source>
</evidence>
<dbReference type="EMBL" id="RJVU01072175">
    <property type="protein sequence ID" value="ROI38980.1"/>
    <property type="molecule type" value="Genomic_DNA"/>
</dbReference>
<keyword evidence="3" id="KW-1185">Reference proteome</keyword>
<evidence type="ECO:0000256" key="1">
    <source>
        <dbReference type="SAM" id="MobiDB-lite"/>
    </source>
</evidence>
<accession>A0A3N0XJ40</accession>
<sequence length="83" mass="9145">MTARQSRASLWRCSAPKLARKGGAYGYISGQFAIGFQNEAVSDETPHNPSNQNQNAAESFELRPMLETEEQEAGRDRDRGDAA</sequence>
<organism evidence="2 3">
    <name type="scientific">Anabarilius grahami</name>
    <name type="common">Kanglang fish</name>
    <name type="synonym">Barilius grahami</name>
    <dbReference type="NCBI Taxonomy" id="495550"/>
    <lineage>
        <taxon>Eukaryota</taxon>
        <taxon>Metazoa</taxon>
        <taxon>Chordata</taxon>
        <taxon>Craniata</taxon>
        <taxon>Vertebrata</taxon>
        <taxon>Euteleostomi</taxon>
        <taxon>Actinopterygii</taxon>
        <taxon>Neopterygii</taxon>
        <taxon>Teleostei</taxon>
        <taxon>Ostariophysi</taxon>
        <taxon>Cypriniformes</taxon>
        <taxon>Xenocyprididae</taxon>
        <taxon>Xenocypridinae</taxon>
        <taxon>Xenocypridinae incertae sedis</taxon>
        <taxon>Anabarilius</taxon>
    </lineage>
</organism>
<reference evidence="2 3" key="1">
    <citation type="submission" date="2018-10" db="EMBL/GenBank/DDBJ databases">
        <title>Genome assembly for a Yunnan-Guizhou Plateau 3E fish, Anabarilius grahami (Regan), and its evolutionary and genetic applications.</title>
        <authorList>
            <person name="Jiang W."/>
        </authorList>
    </citation>
    <scope>NUCLEOTIDE SEQUENCE [LARGE SCALE GENOMIC DNA]</scope>
    <source>
        <strain evidence="2">AG-KIZ</strain>
        <tissue evidence="2">Muscle</tissue>
    </source>
</reference>
<evidence type="ECO:0000313" key="3">
    <source>
        <dbReference type="Proteomes" id="UP000281406"/>
    </source>
</evidence>
<dbReference type="AlphaFoldDB" id="A0A3N0XJ40"/>
<feature type="region of interest" description="Disordered" evidence="1">
    <location>
        <begin position="40"/>
        <end position="83"/>
    </location>
</feature>
<dbReference type="Proteomes" id="UP000281406">
    <property type="component" value="Unassembled WGS sequence"/>
</dbReference>